<dbReference type="EMBL" id="JASBWR010000043">
    <property type="protein sequence ID" value="KAJ9104045.1"/>
    <property type="molecule type" value="Genomic_DNA"/>
</dbReference>
<evidence type="ECO:0000313" key="1">
    <source>
        <dbReference type="EMBL" id="KAJ9104045.1"/>
    </source>
</evidence>
<evidence type="ECO:0000313" key="2">
    <source>
        <dbReference type="Proteomes" id="UP001241377"/>
    </source>
</evidence>
<proteinExistence type="predicted"/>
<name>A0ACC2VY50_9TREE</name>
<sequence>MRMTSAIAEWICAVAASHVRKSLGYPDEVQVLSTRAFFWPLWSGNEIEKVHELDEYDFAASGQFGYHAWESLAMKYLGDLSPDKIRTVNSSFNKMVRPYIGSNDDAIFRKWKGGKTR</sequence>
<keyword evidence="2" id="KW-1185">Reference proteome</keyword>
<gene>
    <name evidence="1" type="ORF">QFC19_004179</name>
</gene>
<organism evidence="1 2">
    <name type="scientific">Naganishia cerealis</name>
    <dbReference type="NCBI Taxonomy" id="610337"/>
    <lineage>
        <taxon>Eukaryota</taxon>
        <taxon>Fungi</taxon>
        <taxon>Dikarya</taxon>
        <taxon>Basidiomycota</taxon>
        <taxon>Agaricomycotina</taxon>
        <taxon>Tremellomycetes</taxon>
        <taxon>Filobasidiales</taxon>
        <taxon>Filobasidiaceae</taxon>
        <taxon>Naganishia</taxon>
    </lineage>
</organism>
<protein>
    <submittedName>
        <fullName evidence="1">Uncharacterized protein</fullName>
    </submittedName>
</protein>
<accession>A0ACC2VY50</accession>
<reference evidence="1" key="1">
    <citation type="submission" date="2023-04" db="EMBL/GenBank/DDBJ databases">
        <title>Draft Genome sequencing of Naganishia species isolated from polar environments using Oxford Nanopore Technology.</title>
        <authorList>
            <person name="Leo P."/>
            <person name="Venkateswaran K."/>
        </authorList>
    </citation>
    <scope>NUCLEOTIDE SEQUENCE</scope>
    <source>
        <strain evidence="1">MNA-CCFEE 5261</strain>
    </source>
</reference>
<dbReference type="Proteomes" id="UP001241377">
    <property type="component" value="Unassembled WGS sequence"/>
</dbReference>
<comment type="caution">
    <text evidence="1">The sequence shown here is derived from an EMBL/GenBank/DDBJ whole genome shotgun (WGS) entry which is preliminary data.</text>
</comment>